<protein>
    <submittedName>
        <fullName evidence="2">Uncharacterized protein</fullName>
    </submittedName>
</protein>
<dbReference type="Proteomes" id="UP000015105">
    <property type="component" value="Chromosome 5D"/>
</dbReference>
<dbReference type="AlphaFoldDB" id="A0A453MJA5"/>
<evidence type="ECO:0000313" key="3">
    <source>
        <dbReference type="Proteomes" id="UP000015105"/>
    </source>
</evidence>
<feature type="region of interest" description="Disordered" evidence="1">
    <location>
        <begin position="159"/>
        <end position="178"/>
    </location>
</feature>
<keyword evidence="3" id="KW-1185">Reference proteome</keyword>
<feature type="compositionally biased region" description="Basic residues" evidence="1">
    <location>
        <begin position="10"/>
        <end position="21"/>
    </location>
</feature>
<feature type="compositionally biased region" description="Low complexity" evidence="1">
    <location>
        <begin position="37"/>
        <end position="56"/>
    </location>
</feature>
<name>A0A453MJA5_AEGTS</name>
<reference evidence="2" key="4">
    <citation type="submission" date="2019-03" db="UniProtKB">
        <authorList>
            <consortium name="EnsemblPlants"/>
        </authorList>
    </citation>
    <scope>IDENTIFICATION</scope>
</reference>
<feature type="compositionally biased region" description="Low complexity" evidence="1">
    <location>
        <begin position="159"/>
        <end position="168"/>
    </location>
</feature>
<sequence>STPLRLRPAPARRQRRRHLPRPLHLLRQPWATLAPRRLAPQPSSSPSLLASPTSSTWRTARAGPSLRMPGAGNTAECLRPRRVPGPGKPGAALRQLRLRPSTHARCWQHRRVPSSTMCPRGWQTRRDASSTPFSFLAHHFFDTTAPMTNSAPPCACGSTATPSTPATPTRHRPRCSSHGYLDHGYTTLRSRLHRHRHKGLSSA</sequence>
<evidence type="ECO:0000256" key="1">
    <source>
        <dbReference type="SAM" id="MobiDB-lite"/>
    </source>
</evidence>
<dbReference type="EnsemblPlants" id="AET5Gv21207900.1">
    <property type="protein sequence ID" value="AET5Gv21207900.1"/>
    <property type="gene ID" value="AET5Gv21207900"/>
</dbReference>
<feature type="region of interest" description="Disordered" evidence="1">
    <location>
        <begin position="1"/>
        <end position="21"/>
    </location>
</feature>
<feature type="region of interest" description="Disordered" evidence="1">
    <location>
        <begin position="37"/>
        <end position="75"/>
    </location>
</feature>
<accession>A0A453MJA5</accession>
<organism evidence="2 3">
    <name type="scientific">Aegilops tauschii subsp. strangulata</name>
    <name type="common">Goatgrass</name>
    <dbReference type="NCBI Taxonomy" id="200361"/>
    <lineage>
        <taxon>Eukaryota</taxon>
        <taxon>Viridiplantae</taxon>
        <taxon>Streptophyta</taxon>
        <taxon>Embryophyta</taxon>
        <taxon>Tracheophyta</taxon>
        <taxon>Spermatophyta</taxon>
        <taxon>Magnoliopsida</taxon>
        <taxon>Liliopsida</taxon>
        <taxon>Poales</taxon>
        <taxon>Poaceae</taxon>
        <taxon>BOP clade</taxon>
        <taxon>Pooideae</taxon>
        <taxon>Triticodae</taxon>
        <taxon>Triticeae</taxon>
        <taxon>Triticinae</taxon>
        <taxon>Aegilops</taxon>
    </lineage>
</organism>
<proteinExistence type="predicted"/>
<reference evidence="3" key="1">
    <citation type="journal article" date="2014" name="Science">
        <title>Ancient hybridizations among the ancestral genomes of bread wheat.</title>
        <authorList>
            <consortium name="International Wheat Genome Sequencing Consortium,"/>
            <person name="Marcussen T."/>
            <person name="Sandve S.R."/>
            <person name="Heier L."/>
            <person name="Spannagl M."/>
            <person name="Pfeifer M."/>
            <person name="Jakobsen K.S."/>
            <person name="Wulff B.B."/>
            <person name="Steuernagel B."/>
            <person name="Mayer K.F."/>
            <person name="Olsen O.A."/>
        </authorList>
    </citation>
    <scope>NUCLEOTIDE SEQUENCE [LARGE SCALE GENOMIC DNA]</scope>
    <source>
        <strain evidence="3">cv. AL8/78</strain>
    </source>
</reference>
<reference evidence="2" key="5">
    <citation type="journal article" date="2021" name="G3 (Bethesda)">
        <title>Aegilops tauschii genome assembly Aet v5.0 features greater sequence contiguity and improved annotation.</title>
        <authorList>
            <person name="Wang L."/>
            <person name="Zhu T."/>
            <person name="Rodriguez J.C."/>
            <person name="Deal K.R."/>
            <person name="Dubcovsky J."/>
            <person name="McGuire P.E."/>
            <person name="Lux T."/>
            <person name="Spannagl M."/>
            <person name="Mayer K.F.X."/>
            <person name="Baldrich P."/>
            <person name="Meyers B.C."/>
            <person name="Huo N."/>
            <person name="Gu Y.Q."/>
            <person name="Zhou H."/>
            <person name="Devos K.M."/>
            <person name="Bennetzen J.L."/>
            <person name="Unver T."/>
            <person name="Budak H."/>
            <person name="Gulick P.J."/>
            <person name="Galiba G."/>
            <person name="Kalapos B."/>
            <person name="Nelson D.R."/>
            <person name="Li P."/>
            <person name="You F.M."/>
            <person name="Luo M.C."/>
            <person name="Dvorak J."/>
        </authorList>
    </citation>
    <scope>NUCLEOTIDE SEQUENCE [LARGE SCALE GENOMIC DNA]</scope>
    <source>
        <strain evidence="2">cv. AL8/78</strain>
    </source>
</reference>
<evidence type="ECO:0000313" key="2">
    <source>
        <dbReference type="EnsemblPlants" id="AET5Gv21207900.1"/>
    </source>
</evidence>
<dbReference type="Gramene" id="AET5Gv21207900.1">
    <property type="protein sequence ID" value="AET5Gv21207900.1"/>
    <property type="gene ID" value="AET5Gv21207900"/>
</dbReference>
<reference evidence="2" key="3">
    <citation type="journal article" date="2017" name="Nature">
        <title>Genome sequence of the progenitor of the wheat D genome Aegilops tauschii.</title>
        <authorList>
            <person name="Luo M.C."/>
            <person name="Gu Y.Q."/>
            <person name="Puiu D."/>
            <person name="Wang H."/>
            <person name="Twardziok S.O."/>
            <person name="Deal K.R."/>
            <person name="Huo N."/>
            <person name="Zhu T."/>
            <person name="Wang L."/>
            <person name="Wang Y."/>
            <person name="McGuire P.E."/>
            <person name="Liu S."/>
            <person name="Long H."/>
            <person name="Ramasamy R.K."/>
            <person name="Rodriguez J.C."/>
            <person name="Van S.L."/>
            <person name="Yuan L."/>
            <person name="Wang Z."/>
            <person name="Xia Z."/>
            <person name="Xiao L."/>
            <person name="Anderson O.D."/>
            <person name="Ouyang S."/>
            <person name="Liang Y."/>
            <person name="Zimin A.V."/>
            <person name="Pertea G."/>
            <person name="Qi P."/>
            <person name="Bennetzen J.L."/>
            <person name="Dai X."/>
            <person name="Dawson M.W."/>
            <person name="Muller H.G."/>
            <person name="Kugler K."/>
            <person name="Rivarola-Duarte L."/>
            <person name="Spannagl M."/>
            <person name="Mayer K.F.X."/>
            <person name="Lu F.H."/>
            <person name="Bevan M.W."/>
            <person name="Leroy P."/>
            <person name="Li P."/>
            <person name="You F.M."/>
            <person name="Sun Q."/>
            <person name="Liu Z."/>
            <person name="Lyons E."/>
            <person name="Wicker T."/>
            <person name="Salzberg S.L."/>
            <person name="Devos K.M."/>
            <person name="Dvorak J."/>
        </authorList>
    </citation>
    <scope>NUCLEOTIDE SEQUENCE [LARGE SCALE GENOMIC DNA]</scope>
    <source>
        <strain evidence="2">cv. AL8/78</strain>
    </source>
</reference>
<reference evidence="3" key="2">
    <citation type="journal article" date="2017" name="Nat. Plants">
        <title>The Aegilops tauschii genome reveals multiple impacts of transposons.</title>
        <authorList>
            <person name="Zhao G."/>
            <person name="Zou C."/>
            <person name="Li K."/>
            <person name="Wang K."/>
            <person name="Li T."/>
            <person name="Gao L."/>
            <person name="Zhang X."/>
            <person name="Wang H."/>
            <person name="Yang Z."/>
            <person name="Liu X."/>
            <person name="Jiang W."/>
            <person name="Mao L."/>
            <person name="Kong X."/>
            <person name="Jiao Y."/>
            <person name="Jia J."/>
        </authorList>
    </citation>
    <scope>NUCLEOTIDE SEQUENCE [LARGE SCALE GENOMIC DNA]</scope>
    <source>
        <strain evidence="3">cv. AL8/78</strain>
    </source>
</reference>